<protein>
    <submittedName>
        <fullName evidence="1">Uncharacterized protein</fullName>
    </submittedName>
</protein>
<evidence type="ECO:0000313" key="2">
    <source>
        <dbReference type="Proteomes" id="UP000828390"/>
    </source>
</evidence>
<comment type="caution">
    <text evidence="1">The sequence shown here is derived from an EMBL/GenBank/DDBJ whole genome shotgun (WGS) entry which is preliminary data.</text>
</comment>
<accession>A0A9D4RSQ6</accession>
<dbReference type="AlphaFoldDB" id="A0A9D4RSQ6"/>
<gene>
    <name evidence="1" type="ORF">DPMN_001213</name>
</gene>
<dbReference type="EMBL" id="JAIWYP010000001">
    <property type="protein sequence ID" value="KAH3877350.1"/>
    <property type="molecule type" value="Genomic_DNA"/>
</dbReference>
<name>A0A9D4RSQ6_DREPO</name>
<organism evidence="1 2">
    <name type="scientific">Dreissena polymorpha</name>
    <name type="common">Zebra mussel</name>
    <name type="synonym">Mytilus polymorpha</name>
    <dbReference type="NCBI Taxonomy" id="45954"/>
    <lineage>
        <taxon>Eukaryota</taxon>
        <taxon>Metazoa</taxon>
        <taxon>Spiralia</taxon>
        <taxon>Lophotrochozoa</taxon>
        <taxon>Mollusca</taxon>
        <taxon>Bivalvia</taxon>
        <taxon>Autobranchia</taxon>
        <taxon>Heteroconchia</taxon>
        <taxon>Euheterodonta</taxon>
        <taxon>Imparidentia</taxon>
        <taxon>Neoheterodontei</taxon>
        <taxon>Myida</taxon>
        <taxon>Dreissenoidea</taxon>
        <taxon>Dreissenidae</taxon>
        <taxon>Dreissena</taxon>
    </lineage>
</organism>
<reference evidence="1" key="2">
    <citation type="submission" date="2020-11" db="EMBL/GenBank/DDBJ databases">
        <authorList>
            <person name="McCartney M.A."/>
            <person name="Auch B."/>
            <person name="Kono T."/>
            <person name="Mallez S."/>
            <person name="Becker A."/>
            <person name="Gohl D.M."/>
            <person name="Silverstein K.A.T."/>
            <person name="Koren S."/>
            <person name="Bechman K.B."/>
            <person name="Herman A."/>
            <person name="Abrahante J.E."/>
            <person name="Garbe J."/>
        </authorList>
    </citation>
    <scope>NUCLEOTIDE SEQUENCE</scope>
    <source>
        <strain evidence="1">Duluth1</strain>
        <tissue evidence="1">Whole animal</tissue>
    </source>
</reference>
<sequence length="266" mass="29805">MESQNAQEYVDAIMSSQVITKVNTPCTASRKRSLSDSSQVELEGSTKKRCGNSRNLPFAVRRSLYNESDSGIVITNADVHVDSNPTVEQLVLKLSSDMHLLYSNLSERMDKMESNLEQKITTKISQLLDKRIGSELIEIRSEIKADLKSDLDEMSVRMDSPAEACKTEENIDLNVVIRNLPESQGENIENKVSALFLKGLKLPNVHFSSVTRKQSADNGNGNKKVSLLNSKLLKIRKWLCQTRKICSNLDSMRMCSSIMTNSRMNG</sequence>
<reference evidence="1" key="1">
    <citation type="journal article" date="2019" name="bioRxiv">
        <title>The Genome of the Zebra Mussel, Dreissena polymorpha: A Resource for Invasive Species Research.</title>
        <authorList>
            <person name="McCartney M.A."/>
            <person name="Auch B."/>
            <person name="Kono T."/>
            <person name="Mallez S."/>
            <person name="Zhang Y."/>
            <person name="Obille A."/>
            <person name="Becker A."/>
            <person name="Abrahante J.E."/>
            <person name="Garbe J."/>
            <person name="Badalamenti J.P."/>
            <person name="Herman A."/>
            <person name="Mangelson H."/>
            <person name="Liachko I."/>
            <person name="Sullivan S."/>
            <person name="Sone E.D."/>
            <person name="Koren S."/>
            <person name="Silverstein K.A.T."/>
            <person name="Beckman K.B."/>
            <person name="Gohl D.M."/>
        </authorList>
    </citation>
    <scope>NUCLEOTIDE SEQUENCE</scope>
    <source>
        <strain evidence="1">Duluth1</strain>
        <tissue evidence="1">Whole animal</tissue>
    </source>
</reference>
<evidence type="ECO:0000313" key="1">
    <source>
        <dbReference type="EMBL" id="KAH3877350.1"/>
    </source>
</evidence>
<proteinExistence type="predicted"/>
<keyword evidence="2" id="KW-1185">Reference proteome</keyword>
<dbReference type="Proteomes" id="UP000828390">
    <property type="component" value="Unassembled WGS sequence"/>
</dbReference>